<dbReference type="PANTHER" id="PTHR42701">
    <property type="entry name" value="IMIDAZOLE GLYCEROL PHOSPHATE SYNTHASE SUBUNIT HISH"/>
    <property type="match status" value="1"/>
</dbReference>
<evidence type="ECO:0000256" key="3">
    <source>
        <dbReference type="ARBA" id="ARBA00022605"/>
    </source>
</evidence>
<reference evidence="13" key="1">
    <citation type="submission" date="2020-10" db="EMBL/GenBank/DDBJ databases">
        <authorList>
            <person name="Gilroy R."/>
        </authorList>
    </citation>
    <scope>NUCLEOTIDE SEQUENCE</scope>
    <source>
        <strain evidence="13">B3-4054</strain>
    </source>
</reference>
<feature type="domain" description="Glutamine amidotransferase" evidence="12">
    <location>
        <begin position="4"/>
        <end position="210"/>
    </location>
</feature>
<reference evidence="13" key="2">
    <citation type="journal article" date="2021" name="PeerJ">
        <title>Extensive microbial diversity within the chicken gut microbiome revealed by metagenomics and culture.</title>
        <authorList>
            <person name="Gilroy R."/>
            <person name="Ravi A."/>
            <person name="Getino M."/>
            <person name="Pursley I."/>
            <person name="Horton D.L."/>
            <person name="Alikhan N.F."/>
            <person name="Baker D."/>
            <person name="Gharbi K."/>
            <person name="Hall N."/>
            <person name="Watson M."/>
            <person name="Adriaenssens E.M."/>
            <person name="Foster-Nyarko E."/>
            <person name="Jarju S."/>
            <person name="Secka A."/>
            <person name="Antonio M."/>
            <person name="Oren A."/>
            <person name="Chaudhuri R.R."/>
            <person name="La Ragione R."/>
            <person name="Hildebrand F."/>
            <person name="Pallen M.J."/>
        </authorList>
    </citation>
    <scope>NUCLEOTIDE SEQUENCE</scope>
    <source>
        <strain evidence="13">B3-4054</strain>
    </source>
</reference>
<keyword evidence="10" id="KW-0963">Cytoplasm</keyword>
<dbReference type="GO" id="GO:0000105">
    <property type="term" value="P:L-histidine biosynthetic process"/>
    <property type="evidence" value="ECO:0007669"/>
    <property type="project" value="UniProtKB-UniRule"/>
</dbReference>
<keyword evidence="3 10" id="KW-0028">Amino-acid biosynthesis</keyword>
<dbReference type="GO" id="GO:0005737">
    <property type="term" value="C:cytoplasm"/>
    <property type="evidence" value="ECO:0007669"/>
    <property type="project" value="UniProtKB-SubCell"/>
</dbReference>
<dbReference type="GO" id="GO:0004359">
    <property type="term" value="F:glutaminase activity"/>
    <property type="evidence" value="ECO:0007669"/>
    <property type="project" value="UniProtKB-EC"/>
</dbReference>
<evidence type="ECO:0000256" key="2">
    <source>
        <dbReference type="ARBA" id="ARBA00011152"/>
    </source>
</evidence>
<keyword evidence="4 10" id="KW-0378">Hydrolase</keyword>
<keyword evidence="5 10" id="KW-0315">Glutamine amidotransferase</keyword>
<dbReference type="AlphaFoldDB" id="A0A9D9ELL2"/>
<organism evidence="13 14">
    <name type="scientific">Candidatus Avitreponema avistercoris</name>
    <dbReference type="NCBI Taxonomy" id="2840705"/>
    <lineage>
        <taxon>Bacteria</taxon>
        <taxon>Pseudomonadati</taxon>
        <taxon>Spirochaetota</taxon>
        <taxon>Spirochaetia</taxon>
        <taxon>Spirochaetales</taxon>
        <taxon>Candidatus Avitreponema</taxon>
    </lineage>
</organism>
<dbReference type="EC" id="3.5.1.2" evidence="10"/>
<dbReference type="GO" id="GO:0016829">
    <property type="term" value="F:lyase activity"/>
    <property type="evidence" value="ECO:0007669"/>
    <property type="project" value="UniProtKB-KW"/>
</dbReference>
<comment type="function">
    <text evidence="10">IGPS catalyzes the conversion of PRFAR and glutamine to IGP, AICAR and glutamate. The HisH subunit catalyzes the hydrolysis of glutamine to glutamate and ammonia as part of the synthesis of IGP and AICAR. The resulting ammonia molecule is channeled to the active site of HisF.</text>
</comment>
<dbReference type="SUPFAM" id="SSF52317">
    <property type="entry name" value="Class I glutamine amidotransferase-like"/>
    <property type="match status" value="1"/>
</dbReference>
<dbReference type="InterPro" id="IPR029062">
    <property type="entry name" value="Class_I_gatase-like"/>
</dbReference>
<dbReference type="Pfam" id="PF00117">
    <property type="entry name" value="GATase"/>
    <property type="match status" value="1"/>
</dbReference>
<gene>
    <name evidence="10 13" type="primary">hisH</name>
    <name evidence="13" type="ORF">IAA96_04440</name>
</gene>
<evidence type="ECO:0000256" key="7">
    <source>
        <dbReference type="ARBA" id="ARBA00023239"/>
    </source>
</evidence>
<evidence type="ECO:0000256" key="1">
    <source>
        <dbReference type="ARBA" id="ARBA00005091"/>
    </source>
</evidence>
<evidence type="ECO:0000256" key="10">
    <source>
        <dbReference type="HAMAP-Rule" id="MF_00278"/>
    </source>
</evidence>
<sequence length="219" mass="23616">MTGIIDYRAGNIKSVERACAAIGARYVISRDPRELQKATRLIFPGVGEAAYAMQELKKSGFDRFLRDSADAGIPLLGICLGAQIVFDYSEEGGTECLGLIPGVIRRFPEERMAAQGLKIPHMGWNDITLTAEAGNGPQDGAPFLFAGVPDGTDFYFVHSYYMDPENESHVSAWADYGGKFAAAVRHGCIQALQFHPEKSGRPGLRILANFTGAKGGAPC</sequence>
<name>A0A9D9ELL2_9SPIR</name>
<proteinExistence type="inferred from homology"/>
<dbReference type="Proteomes" id="UP000823616">
    <property type="component" value="Unassembled WGS sequence"/>
</dbReference>
<comment type="catalytic activity">
    <reaction evidence="9 10">
        <text>L-glutamine + H2O = L-glutamate + NH4(+)</text>
        <dbReference type="Rhea" id="RHEA:15889"/>
        <dbReference type="ChEBI" id="CHEBI:15377"/>
        <dbReference type="ChEBI" id="CHEBI:28938"/>
        <dbReference type="ChEBI" id="CHEBI:29985"/>
        <dbReference type="ChEBI" id="CHEBI:58359"/>
        <dbReference type="EC" id="3.5.1.2"/>
    </reaction>
</comment>
<dbReference type="NCBIfam" id="TIGR01855">
    <property type="entry name" value="IMP_synth_hisH"/>
    <property type="match status" value="1"/>
</dbReference>
<evidence type="ECO:0000256" key="6">
    <source>
        <dbReference type="ARBA" id="ARBA00023102"/>
    </source>
</evidence>
<dbReference type="Gene3D" id="3.40.50.880">
    <property type="match status" value="1"/>
</dbReference>
<evidence type="ECO:0000313" key="13">
    <source>
        <dbReference type="EMBL" id="MBO8450336.1"/>
    </source>
</evidence>
<protein>
    <recommendedName>
        <fullName evidence="10">Imidazole glycerol phosphate synthase subunit HisH</fullName>
        <ecNumber evidence="10">4.3.2.10</ecNumber>
    </recommendedName>
    <alternativeName>
        <fullName evidence="10">IGP synthase glutaminase subunit</fullName>
        <ecNumber evidence="10">3.5.1.2</ecNumber>
    </alternativeName>
    <alternativeName>
        <fullName evidence="10">IGP synthase subunit HisH</fullName>
    </alternativeName>
    <alternativeName>
        <fullName evidence="10">ImGP synthase subunit HisH</fullName>
        <shortName evidence="10">IGPS subunit HisH</shortName>
    </alternativeName>
</protein>
<comment type="subcellular location">
    <subcellularLocation>
        <location evidence="10">Cytoplasm</location>
    </subcellularLocation>
</comment>
<comment type="caution">
    <text evidence="13">The sequence shown here is derived from an EMBL/GenBank/DDBJ whole genome shotgun (WGS) entry which is preliminary data.</text>
</comment>
<evidence type="ECO:0000256" key="8">
    <source>
        <dbReference type="ARBA" id="ARBA00047838"/>
    </source>
</evidence>
<dbReference type="HAMAP" id="MF_00278">
    <property type="entry name" value="HisH"/>
    <property type="match status" value="1"/>
</dbReference>
<dbReference type="PANTHER" id="PTHR42701:SF1">
    <property type="entry name" value="IMIDAZOLE GLYCEROL PHOSPHATE SYNTHASE SUBUNIT HISH"/>
    <property type="match status" value="1"/>
</dbReference>
<keyword evidence="6 10" id="KW-0368">Histidine biosynthesis</keyword>
<dbReference type="PIRSF" id="PIRSF000495">
    <property type="entry name" value="Amidotransf_hisH"/>
    <property type="match status" value="1"/>
</dbReference>
<evidence type="ECO:0000256" key="5">
    <source>
        <dbReference type="ARBA" id="ARBA00022962"/>
    </source>
</evidence>
<dbReference type="EC" id="4.3.2.10" evidence="10"/>
<dbReference type="GO" id="GO:0000107">
    <property type="term" value="F:imidazoleglycerol-phosphate synthase activity"/>
    <property type="evidence" value="ECO:0007669"/>
    <property type="project" value="UniProtKB-UniRule"/>
</dbReference>
<dbReference type="PROSITE" id="PS51273">
    <property type="entry name" value="GATASE_TYPE_1"/>
    <property type="match status" value="1"/>
</dbReference>
<keyword evidence="7 10" id="KW-0456">Lyase</keyword>
<comment type="catalytic activity">
    <reaction evidence="8 10">
        <text>5-[(5-phospho-1-deoxy-D-ribulos-1-ylimino)methylamino]-1-(5-phospho-beta-D-ribosyl)imidazole-4-carboxamide + L-glutamine = D-erythro-1-(imidazol-4-yl)glycerol 3-phosphate + 5-amino-1-(5-phospho-beta-D-ribosyl)imidazole-4-carboxamide + L-glutamate + H(+)</text>
        <dbReference type="Rhea" id="RHEA:24793"/>
        <dbReference type="ChEBI" id="CHEBI:15378"/>
        <dbReference type="ChEBI" id="CHEBI:29985"/>
        <dbReference type="ChEBI" id="CHEBI:58278"/>
        <dbReference type="ChEBI" id="CHEBI:58359"/>
        <dbReference type="ChEBI" id="CHEBI:58475"/>
        <dbReference type="ChEBI" id="CHEBI:58525"/>
        <dbReference type="EC" id="4.3.2.10"/>
    </reaction>
</comment>
<feature type="active site" description="Nucleophile" evidence="10 11">
    <location>
        <position position="79"/>
    </location>
</feature>
<evidence type="ECO:0000259" key="12">
    <source>
        <dbReference type="Pfam" id="PF00117"/>
    </source>
</evidence>
<comment type="subunit">
    <text evidence="2 10">Heterodimer of HisH and HisF.</text>
</comment>
<evidence type="ECO:0000256" key="11">
    <source>
        <dbReference type="PIRSR" id="PIRSR000495-1"/>
    </source>
</evidence>
<feature type="active site" evidence="10 11">
    <location>
        <position position="197"/>
    </location>
</feature>
<dbReference type="InterPro" id="IPR010139">
    <property type="entry name" value="Imidazole-glycPsynth_HisH"/>
</dbReference>
<evidence type="ECO:0000256" key="4">
    <source>
        <dbReference type="ARBA" id="ARBA00022801"/>
    </source>
</evidence>
<comment type="pathway">
    <text evidence="1 10">Amino-acid biosynthesis; L-histidine biosynthesis; L-histidine from 5-phospho-alpha-D-ribose 1-diphosphate: step 5/9.</text>
</comment>
<feature type="active site" evidence="10 11">
    <location>
        <position position="195"/>
    </location>
</feature>
<dbReference type="InterPro" id="IPR017926">
    <property type="entry name" value="GATASE"/>
</dbReference>
<dbReference type="EMBL" id="JADIMS010000071">
    <property type="protein sequence ID" value="MBO8450336.1"/>
    <property type="molecule type" value="Genomic_DNA"/>
</dbReference>
<accession>A0A9D9ELL2</accession>
<evidence type="ECO:0000256" key="9">
    <source>
        <dbReference type="ARBA" id="ARBA00049534"/>
    </source>
</evidence>
<evidence type="ECO:0000313" key="14">
    <source>
        <dbReference type="Proteomes" id="UP000823616"/>
    </source>
</evidence>
<dbReference type="CDD" id="cd01748">
    <property type="entry name" value="GATase1_IGP_Synthase"/>
    <property type="match status" value="1"/>
</dbReference>